<reference evidence="2" key="2">
    <citation type="journal article" date="2018" name="Genome Biol.">
        <title>SKESA: strategic k-mer extension for scrupulous assemblies.</title>
        <authorList>
            <person name="Souvorov A."/>
            <person name="Agarwala R."/>
            <person name="Lipman D.J."/>
        </authorList>
    </citation>
    <scope>NUCLEOTIDE SEQUENCE</scope>
    <source>
        <strain evidence="2">Morganella morganii ARLG-3209</strain>
    </source>
</reference>
<dbReference type="AlphaFoldDB" id="A0A0D8L5U9"/>
<dbReference type="InterPro" id="IPR046079">
    <property type="entry name" value="DUF6097"/>
</dbReference>
<gene>
    <name evidence="2" type="ORF">I8608_000415</name>
    <name evidence="3" type="ORF">UA45_18025</name>
</gene>
<evidence type="ECO:0000313" key="3">
    <source>
        <dbReference type="EMBL" id="KJF76551.1"/>
    </source>
</evidence>
<protein>
    <submittedName>
        <fullName evidence="3">Uncharacterized protein</fullName>
    </submittedName>
</protein>
<dbReference type="EMBL" id="DACSWI010000001">
    <property type="protein sequence ID" value="HAT3807622.1"/>
    <property type="molecule type" value="Genomic_DNA"/>
</dbReference>
<keyword evidence="1" id="KW-0472">Membrane</keyword>
<comment type="caution">
    <text evidence="3">The sequence shown here is derived from an EMBL/GenBank/DDBJ whole genome shotgun (WGS) entry which is preliminary data.</text>
</comment>
<dbReference type="RefSeq" id="WP_025154422.1">
    <property type="nucleotide sequence ID" value="NZ_JAHOAK010000022.1"/>
</dbReference>
<keyword evidence="1" id="KW-1133">Transmembrane helix</keyword>
<name>A0A0D8L5U9_MORMO</name>
<accession>A0A0D8L5U9</accession>
<sequence>MGIITAFAKSIDNSQLLRLLHQQIEKQDAPVACRDDLDDQLTDIAAYMHDEHYPALAARRKKVNILTGLLALPVLLFSLLLFSQKIADTLSLNIDISYFSLALLDYSLTYIWAVFIYAAVLFGTIFYFYFLQRQTEKYAGHLIDDFINRISQ</sequence>
<dbReference type="Proteomes" id="UP000032582">
    <property type="component" value="Unassembled WGS sequence"/>
</dbReference>
<evidence type="ECO:0000313" key="2">
    <source>
        <dbReference type="EMBL" id="HAT3807622.1"/>
    </source>
</evidence>
<feature type="transmembrane region" description="Helical" evidence="1">
    <location>
        <begin position="63"/>
        <end position="82"/>
    </location>
</feature>
<keyword evidence="1" id="KW-0812">Transmembrane</keyword>
<dbReference type="Proteomes" id="UP000865968">
    <property type="component" value="Unassembled WGS sequence"/>
</dbReference>
<dbReference type="PATRIC" id="fig|582.24.peg.5746"/>
<proteinExistence type="predicted"/>
<reference evidence="2" key="3">
    <citation type="submission" date="2020-10" db="EMBL/GenBank/DDBJ databases">
        <authorList>
            <consortium name="NCBI Pathogen Detection Project"/>
        </authorList>
    </citation>
    <scope>NUCLEOTIDE SEQUENCE</scope>
    <source>
        <strain evidence="2">Morganella morganii ARLG-3209</strain>
    </source>
</reference>
<evidence type="ECO:0000256" key="1">
    <source>
        <dbReference type="SAM" id="Phobius"/>
    </source>
</evidence>
<feature type="transmembrane region" description="Helical" evidence="1">
    <location>
        <begin position="110"/>
        <end position="130"/>
    </location>
</feature>
<evidence type="ECO:0000313" key="4">
    <source>
        <dbReference type="Proteomes" id="UP000032582"/>
    </source>
</evidence>
<organism evidence="3 4">
    <name type="scientific">Morganella morganii</name>
    <name type="common">Proteus morganii</name>
    <dbReference type="NCBI Taxonomy" id="582"/>
    <lineage>
        <taxon>Bacteria</taxon>
        <taxon>Pseudomonadati</taxon>
        <taxon>Pseudomonadota</taxon>
        <taxon>Gammaproteobacteria</taxon>
        <taxon>Enterobacterales</taxon>
        <taxon>Morganellaceae</taxon>
        <taxon>Morganella</taxon>
    </lineage>
</organism>
<dbReference type="EMBL" id="JZSH01000298">
    <property type="protein sequence ID" value="KJF76551.1"/>
    <property type="molecule type" value="Genomic_DNA"/>
</dbReference>
<dbReference type="Pfam" id="PF19592">
    <property type="entry name" value="DUF6097"/>
    <property type="match status" value="1"/>
</dbReference>
<reference evidence="3 4" key="1">
    <citation type="submission" date="2015-02" db="EMBL/GenBank/DDBJ databases">
        <title>Whole genome shotgun sequencing of cultured foodborne pathogen.</title>
        <authorList>
            <person name="Timme R."/>
            <person name="Allard M.W."/>
            <person name="Strain E."/>
            <person name="Evans P.S."/>
            <person name="Brown E."/>
        </authorList>
    </citation>
    <scope>NUCLEOTIDE SEQUENCE [LARGE SCALE GENOMIC DNA]</scope>
    <source>
        <strain evidence="3 4">GCSL-TSO-24</strain>
    </source>
</reference>